<evidence type="ECO:0000313" key="1">
    <source>
        <dbReference type="EMBL" id="EJW98941.1"/>
    </source>
</evidence>
<sequence>MRPSSSTLPSFLNGVTSAVPRPLKGLNLFIVKQIVVFAGQN</sequence>
<comment type="caution">
    <text evidence="1">The sequence shown here is derived from an EMBL/GenBank/DDBJ whole genome shotgun (WGS) entry which is preliminary data.</text>
</comment>
<accession>J9FVB4</accession>
<dbReference type="AlphaFoldDB" id="J9FVB4"/>
<proteinExistence type="predicted"/>
<organism evidence="1">
    <name type="scientific">gut metagenome</name>
    <dbReference type="NCBI Taxonomy" id="749906"/>
    <lineage>
        <taxon>unclassified sequences</taxon>
        <taxon>metagenomes</taxon>
        <taxon>organismal metagenomes</taxon>
    </lineage>
</organism>
<name>J9FVB4_9ZZZZ</name>
<dbReference type="EMBL" id="AMCI01004035">
    <property type="protein sequence ID" value="EJW98941.1"/>
    <property type="molecule type" value="Genomic_DNA"/>
</dbReference>
<protein>
    <submittedName>
        <fullName evidence="1">Uncharacterized protein</fullName>
    </submittedName>
</protein>
<gene>
    <name evidence="1" type="ORF">EVA_12951</name>
</gene>
<reference evidence="1" key="1">
    <citation type="journal article" date="2012" name="PLoS ONE">
        <title>Gene sets for utilization of primary and secondary nutrition supplies in the distal gut of endangered iberian lynx.</title>
        <authorList>
            <person name="Alcaide M."/>
            <person name="Messina E."/>
            <person name="Richter M."/>
            <person name="Bargiela R."/>
            <person name="Peplies J."/>
            <person name="Huws S.A."/>
            <person name="Newbold C.J."/>
            <person name="Golyshin P.N."/>
            <person name="Simon M.A."/>
            <person name="Lopez G."/>
            <person name="Yakimov M.M."/>
            <person name="Ferrer M."/>
        </authorList>
    </citation>
    <scope>NUCLEOTIDE SEQUENCE</scope>
</reference>